<dbReference type="PANTHER" id="PTHR33398">
    <property type="entry name" value="30S RIBOSOMAL PROTEIN S20"/>
    <property type="match status" value="1"/>
</dbReference>
<dbReference type="PANTHER" id="PTHR33398:SF1">
    <property type="entry name" value="SMALL RIBOSOMAL SUBUNIT PROTEIN BS20C"/>
    <property type="match status" value="1"/>
</dbReference>
<evidence type="ECO:0000256" key="3">
    <source>
        <dbReference type="ARBA" id="ARBA00022884"/>
    </source>
</evidence>
<proteinExistence type="inferred from homology"/>
<dbReference type="GO" id="GO:0070181">
    <property type="term" value="F:small ribosomal subunit rRNA binding"/>
    <property type="evidence" value="ECO:0007669"/>
    <property type="project" value="TreeGrafter"/>
</dbReference>
<sequence length="84" mass="9576">MPITSSAKKAIRVTSRKKVINDRRKRDMKEAIKRIDKLVKDGKKDEAKKLLSVTYKAIDKAAKKGIVKKNNASRKKSRLAKLIK</sequence>
<dbReference type="InterPro" id="IPR036510">
    <property type="entry name" value="Ribosomal_bS20_sf"/>
</dbReference>
<keyword evidence="4 7" id="KW-0689">Ribosomal protein</keyword>
<dbReference type="EMBL" id="LBTF01000037">
    <property type="protein sequence ID" value="KKQ34784.1"/>
    <property type="molecule type" value="Genomic_DNA"/>
</dbReference>
<evidence type="ECO:0000313" key="8">
    <source>
        <dbReference type="EMBL" id="KKQ34784.1"/>
    </source>
</evidence>
<dbReference type="GO" id="GO:0006412">
    <property type="term" value="P:translation"/>
    <property type="evidence" value="ECO:0007669"/>
    <property type="project" value="UniProtKB-UniRule"/>
</dbReference>
<dbReference type="Proteomes" id="UP000033876">
    <property type="component" value="Unassembled WGS sequence"/>
</dbReference>
<dbReference type="HAMAP" id="MF_00500">
    <property type="entry name" value="Ribosomal_bS20"/>
    <property type="match status" value="1"/>
</dbReference>
<dbReference type="AlphaFoldDB" id="A0A0G0JDB7"/>
<dbReference type="SUPFAM" id="SSF46992">
    <property type="entry name" value="Ribosomal protein S20"/>
    <property type="match status" value="1"/>
</dbReference>
<comment type="function">
    <text evidence="7">Binds directly to 16S ribosomal RNA.</text>
</comment>
<dbReference type="GO" id="GO:0015935">
    <property type="term" value="C:small ribosomal subunit"/>
    <property type="evidence" value="ECO:0007669"/>
    <property type="project" value="TreeGrafter"/>
</dbReference>
<dbReference type="GO" id="GO:0003735">
    <property type="term" value="F:structural constituent of ribosome"/>
    <property type="evidence" value="ECO:0007669"/>
    <property type="project" value="InterPro"/>
</dbReference>
<evidence type="ECO:0000256" key="6">
    <source>
        <dbReference type="ARBA" id="ARBA00035136"/>
    </source>
</evidence>
<comment type="similarity">
    <text evidence="1 7">Belongs to the bacterial ribosomal protein bS20 family.</text>
</comment>
<evidence type="ECO:0000256" key="1">
    <source>
        <dbReference type="ARBA" id="ARBA00007634"/>
    </source>
</evidence>
<reference evidence="8 9" key="1">
    <citation type="journal article" date="2015" name="Nature">
        <title>rRNA introns, odd ribosomes, and small enigmatic genomes across a large radiation of phyla.</title>
        <authorList>
            <person name="Brown C.T."/>
            <person name="Hug L.A."/>
            <person name="Thomas B.C."/>
            <person name="Sharon I."/>
            <person name="Castelle C.J."/>
            <person name="Singh A."/>
            <person name="Wilkins M.J."/>
            <person name="Williams K.H."/>
            <person name="Banfield J.F."/>
        </authorList>
    </citation>
    <scope>NUCLEOTIDE SEQUENCE [LARGE SCALE GENOMIC DNA]</scope>
</reference>
<dbReference type="Gene3D" id="1.20.58.110">
    <property type="entry name" value="Ribosomal protein S20"/>
    <property type="match status" value="1"/>
</dbReference>
<dbReference type="GO" id="GO:0005829">
    <property type="term" value="C:cytosol"/>
    <property type="evidence" value="ECO:0007669"/>
    <property type="project" value="TreeGrafter"/>
</dbReference>
<evidence type="ECO:0000256" key="7">
    <source>
        <dbReference type="HAMAP-Rule" id="MF_00500"/>
    </source>
</evidence>
<accession>A0A0G0JDB7</accession>
<evidence type="ECO:0000256" key="4">
    <source>
        <dbReference type="ARBA" id="ARBA00022980"/>
    </source>
</evidence>
<dbReference type="InterPro" id="IPR002583">
    <property type="entry name" value="Ribosomal_bS20"/>
</dbReference>
<organism evidence="8 9">
    <name type="scientific">Candidatus Nomurabacteria bacterium GW2011_GWB1_37_5</name>
    <dbReference type="NCBI Taxonomy" id="1618742"/>
    <lineage>
        <taxon>Bacteria</taxon>
        <taxon>Candidatus Nomuraibacteriota</taxon>
    </lineage>
</organism>
<keyword evidence="3 7" id="KW-0694">RNA-binding</keyword>
<dbReference type="PATRIC" id="fig|1618742.3.peg.597"/>
<evidence type="ECO:0000313" key="9">
    <source>
        <dbReference type="Proteomes" id="UP000033876"/>
    </source>
</evidence>
<keyword evidence="2 7" id="KW-0699">rRNA-binding</keyword>
<evidence type="ECO:0000256" key="2">
    <source>
        <dbReference type="ARBA" id="ARBA00022730"/>
    </source>
</evidence>
<dbReference type="Pfam" id="PF01649">
    <property type="entry name" value="Ribosomal_S20p"/>
    <property type="match status" value="1"/>
</dbReference>
<comment type="caution">
    <text evidence="8">The sequence shown here is derived from an EMBL/GenBank/DDBJ whole genome shotgun (WGS) entry which is preliminary data.</text>
</comment>
<keyword evidence="5 7" id="KW-0687">Ribonucleoprotein</keyword>
<gene>
    <name evidence="7" type="primary">rpsT</name>
    <name evidence="8" type="ORF">US50_C0037G0008</name>
</gene>
<name>A0A0G0JDB7_9BACT</name>
<protein>
    <recommendedName>
        <fullName evidence="6 7">Small ribosomal subunit protein bS20</fullName>
    </recommendedName>
</protein>
<evidence type="ECO:0000256" key="5">
    <source>
        <dbReference type="ARBA" id="ARBA00023274"/>
    </source>
</evidence>
<dbReference type="NCBIfam" id="TIGR00029">
    <property type="entry name" value="S20"/>
    <property type="match status" value="1"/>
</dbReference>